<dbReference type="AlphaFoldDB" id="A0A081P3Y9"/>
<evidence type="ECO:0000313" key="4">
    <source>
        <dbReference type="EMBL" id="KEQ25412.1"/>
    </source>
</evidence>
<feature type="domain" description="Ketoreductase" evidence="3">
    <location>
        <begin position="11"/>
        <end position="221"/>
    </location>
</feature>
<dbReference type="InterPro" id="IPR020904">
    <property type="entry name" value="Sc_DH/Rdtase_CS"/>
</dbReference>
<name>A0A081P3Y9_9BACL</name>
<dbReference type="PANTHER" id="PTHR42879">
    <property type="entry name" value="3-OXOACYL-(ACYL-CARRIER-PROTEIN) REDUCTASE"/>
    <property type="match status" value="1"/>
</dbReference>
<organism evidence="4 5">
    <name type="scientific">Paenibacillus tyrfis</name>
    <dbReference type="NCBI Taxonomy" id="1501230"/>
    <lineage>
        <taxon>Bacteria</taxon>
        <taxon>Bacillati</taxon>
        <taxon>Bacillota</taxon>
        <taxon>Bacilli</taxon>
        <taxon>Bacillales</taxon>
        <taxon>Paenibacillaceae</taxon>
        <taxon>Paenibacillus</taxon>
    </lineage>
</organism>
<dbReference type="InterPro" id="IPR036291">
    <property type="entry name" value="NAD(P)-bd_dom_sf"/>
</dbReference>
<evidence type="ECO:0000256" key="2">
    <source>
        <dbReference type="ARBA" id="ARBA00023002"/>
    </source>
</evidence>
<evidence type="ECO:0000313" key="5">
    <source>
        <dbReference type="Proteomes" id="UP000028123"/>
    </source>
</evidence>
<comment type="caution">
    <text evidence="4">The sequence shown here is derived from an EMBL/GenBank/DDBJ whole genome shotgun (WGS) entry which is preliminary data.</text>
</comment>
<dbReference type="RefSeq" id="WP_036681436.1">
    <property type="nucleotide sequence ID" value="NZ_JNVM01000010.1"/>
</dbReference>
<dbReference type="Pfam" id="PF13561">
    <property type="entry name" value="adh_short_C2"/>
    <property type="match status" value="1"/>
</dbReference>
<dbReference type="InterPro" id="IPR057326">
    <property type="entry name" value="KR_dom"/>
</dbReference>
<dbReference type="GO" id="GO:0016491">
    <property type="term" value="F:oxidoreductase activity"/>
    <property type="evidence" value="ECO:0007669"/>
    <property type="project" value="UniProtKB-KW"/>
</dbReference>
<keyword evidence="2" id="KW-0560">Oxidoreductase</keyword>
<dbReference type="InterPro" id="IPR002347">
    <property type="entry name" value="SDR_fam"/>
</dbReference>
<dbReference type="SUPFAM" id="SSF51735">
    <property type="entry name" value="NAD(P)-binding Rossmann-fold domains"/>
    <property type="match status" value="1"/>
</dbReference>
<dbReference type="Proteomes" id="UP000028123">
    <property type="component" value="Unassembled WGS sequence"/>
</dbReference>
<dbReference type="PRINTS" id="PR00081">
    <property type="entry name" value="GDHRDH"/>
</dbReference>
<evidence type="ECO:0000259" key="3">
    <source>
        <dbReference type="SMART" id="SM00822"/>
    </source>
</evidence>
<dbReference type="PROSITE" id="PS00061">
    <property type="entry name" value="ADH_SHORT"/>
    <property type="match status" value="1"/>
</dbReference>
<dbReference type="FunFam" id="3.40.50.720:FF:000173">
    <property type="entry name" value="3-oxoacyl-[acyl-carrier protein] reductase"/>
    <property type="match status" value="1"/>
</dbReference>
<comment type="similarity">
    <text evidence="1">Belongs to the short-chain dehydrogenases/reductases (SDR) family.</text>
</comment>
<dbReference type="GO" id="GO:0032787">
    <property type="term" value="P:monocarboxylic acid metabolic process"/>
    <property type="evidence" value="ECO:0007669"/>
    <property type="project" value="UniProtKB-ARBA"/>
</dbReference>
<reference evidence="4 5" key="1">
    <citation type="submission" date="2014-06" db="EMBL/GenBank/DDBJ databases">
        <title>Draft genome sequence of Paenibacillus sp. MSt1.</title>
        <authorList>
            <person name="Aw Y.K."/>
            <person name="Ong K.S."/>
            <person name="Gan H.M."/>
            <person name="Lee S.M."/>
        </authorList>
    </citation>
    <scope>NUCLEOTIDE SEQUENCE [LARGE SCALE GENOMIC DNA]</scope>
    <source>
        <strain evidence="4 5">MSt1</strain>
    </source>
</reference>
<proteinExistence type="inferred from homology"/>
<keyword evidence="5" id="KW-1185">Reference proteome</keyword>
<protein>
    <submittedName>
        <fullName evidence="4">3-oxoacyl-ACP reductase</fullName>
    </submittedName>
</protein>
<gene>
    <name evidence="4" type="ORF">ET33_01395</name>
</gene>
<dbReference type="eggNOG" id="COG1028">
    <property type="taxonomic scope" value="Bacteria"/>
</dbReference>
<dbReference type="OrthoDB" id="9805904at2"/>
<dbReference type="PRINTS" id="PR00080">
    <property type="entry name" value="SDRFAMILY"/>
</dbReference>
<sequence>MSQAQWDFSNKRAVVTGGSQGIGAAIVRGLAAAGASVLFTYSRHAEAAEALVRECGGPNVVTAVQADFAASSGLERLTDLLFREQVIDCVVNNAGIVLDGPLYTMPERHWQDVLQVNLSALFPVAKAAIPSLARSRGSMVNVASVAGISGTAGQTNYSAAKAGVIGFTKALAREAGPLGVRVNAIAPGYVETGMLGHLQHDRKKKLTRGIPLRRLGRPEEIAEAVLFLLSDSASYMTGSVLVADGGLY</sequence>
<dbReference type="SMART" id="SM00822">
    <property type="entry name" value="PKS_KR"/>
    <property type="match status" value="1"/>
</dbReference>
<dbReference type="Gene3D" id="3.40.50.720">
    <property type="entry name" value="NAD(P)-binding Rossmann-like Domain"/>
    <property type="match status" value="1"/>
</dbReference>
<dbReference type="InterPro" id="IPR050259">
    <property type="entry name" value="SDR"/>
</dbReference>
<dbReference type="PANTHER" id="PTHR42879:SF2">
    <property type="entry name" value="3-OXOACYL-[ACYL-CARRIER-PROTEIN] REDUCTASE FABG"/>
    <property type="match status" value="1"/>
</dbReference>
<accession>A0A081P3Y9</accession>
<evidence type="ECO:0000256" key="1">
    <source>
        <dbReference type="ARBA" id="ARBA00006484"/>
    </source>
</evidence>
<dbReference type="EMBL" id="JNVM01000010">
    <property type="protein sequence ID" value="KEQ25412.1"/>
    <property type="molecule type" value="Genomic_DNA"/>
</dbReference>